<dbReference type="PANTHER" id="PTHR47508">
    <property type="entry name" value="SAM DOMAIN-CONTAINING PROTEIN-RELATED"/>
    <property type="match status" value="1"/>
</dbReference>
<protein>
    <recommendedName>
        <fullName evidence="2">Death domain-containing protein</fullName>
    </recommendedName>
</protein>
<dbReference type="AlphaFoldDB" id="A0AAU9WMS2"/>
<evidence type="ECO:0000313" key="4">
    <source>
        <dbReference type="Proteomes" id="UP001159428"/>
    </source>
</evidence>
<dbReference type="Pfam" id="PF16095">
    <property type="entry name" value="COR-A"/>
    <property type="match status" value="1"/>
</dbReference>
<dbReference type="Gene3D" id="1.10.10.10">
    <property type="entry name" value="Winged helix-like DNA-binding domain superfamily/Winged helix DNA-binding domain"/>
    <property type="match status" value="1"/>
</dbReference>
<dbReference type="Gene3D" id="1.10.533.10">
    <property type="entry name" value="Death Domain, Fas"/>
    <property type="match status" value="1"/>
</dbReference>
<proteinExistence type="predicted"/>
<evidence type="ECO:0000256" key="1">
    <source>
        <dbReference type="ARBA" id="ARBA00022737"/>
    </source>
</evidence>
<dbReference type="SUPFAM" id="SSF52540">
    <property type="entry name" value="P-loop containing nucleoside triphosphate hydrolases"/>
    <property type="match status" value="1"/>
</dbReference>
<feature type="domain" description="Death" evidence="2">
    <location>
        <begin position="920"/>
        <end position="982"/>
    </location>
</feature>
<dbReference type="EMBL" id="CALNXJ010000017">
    <property type="protein sequence ID" value="CAH3119438.1"/>
    <property type="molecule type" value="Genomic_DNA"/>
</dbReference>
<dbReference type="InterPro" id="IPR036388">
    <property type="entry name" value="WH-like_DNA-bd_sf"/>
</dbReference>
<dbReference type="PANTHER" id="PTHR47508:SF1">
    <property type="entry name" value="NON-SPECIFIC SERINE_THREONINE PROTEIN KINASE"/>
    <property type="match status" value="1"/>
</dbReference>
<accession>A0AAU9WMS2</accession>
<evidence type="ECO:0000259" key="2">
    <source>
        <dbReference type="PROSITE" id="PS50017"/>
    </source>
</evidence>
<dbReference type="InterPro" id="IPR027417">
    <property type="entry name" value="P-loop_NTPase"/>
</dbReference>
<reference evidence="3 4" key="1">
    <citation type="submission" date="2022-05" db="EMBL/GenBank/DDBJ databases">
        <authorList>
            <consortium name="Genoscope - CEA"/>
            <person name="William W."/>
        </authorList>
    </citation>
    <scope>NUCLEOTIDE SEQUENCE [LARGE SCALE GENOMIC DNA]</scope>
</reference>
<comment type="caution">
    <text evidence="3">The sequence shown here is derived from an EMBL/GenBank/DDBJ whole genome shotgun (WGS) entry which is preliminary data.</text>
</comment>
<keyword evidence="1" id="KW-0677">Repeat</keyword>
<dbReference type="InterPro" id="IPR032171">
    <property type="entry name" value="COR-A"/>
</dbReference>
<gene>
    <name evidence="3" type="ORF">PMEA_00008288</name>
</gene>
<dbReference type="PROSITE" id="PS50017">
    <property type="entry name" value="DEATH_DOMAIN"/>
    <property type="match status" value="1"/>
</dbReference>
<name>A0AAU9WMS2_9CNID</name>
<organism evidence="3 4">
    <name type="scientific">Pocillopora meandrina</name>
    <dbReference type="NCBI Taxonomy" id="46732"/>
    <lineage>
        <taxon>Eukaryota</taxon>
        <taxon>Metazoa</taxon>
        <taxon>Cnidaria</taxon>
        <taxon>Anthozoa</taxon>
        <taxon>Hexacorallia</taxon>
        <taxon>Scleractinia</taxon>
        <taxon>Astrocoeniina</taxon>
        <taxon>Pocilloporidae</taxon>
        <taxon>Pocillopora</taxon>
    </lineage>
</organism>
<keyword evidence="4" id="KW-1185">Reference proteome</keyword>
<dbReference type="InterPro" id="IPR000488">
    <property type="entry name" value="Death_dom"/>
</dbReference>
<dbReference type="Gene3D" id="3.40.50.300">
    <property type="entry name" value="P-loop containing nucleotide triphosphate hydrolases"/>
    <property type="match status" value="2"/>
</dbReference>
<dbReference type="SUPFAM" id="SSF47986">
    <property type="entry name" value="DEATH domain"/>
    <property type="match status" value="1"/>
</dbReference>
<dbReference type="InterPro" id="IPR011029">
    <property type="entry name" value="DEATH-like_dom_sf"/>
</dbReference>
<dbReference type="GO" id="GO:0007165">
    <property type="term" value="P:signal transduction"/>
    <property type="evidence" value="ECO:0007669"/>
    <property type="project" value="InterPro"/>
</dbReference>
<dbReference type="Pfam" id="PF08477">
    <property type="entry name" value="Roc"/>
    <property type="match status" value="1"/>
</dbReference>
<evidence type="ECO:0000313" key="3">
    <source>
        <dbReference type="EMBL" id="CAH3119438.1"/>
    </source>
</evidence>
<dbReference type="Proteomes" id="UP001159428">
    <property type="component" value="Unassembled WGS sequence"/>
</dbReference>
<sequence length="982" mass="111868">MKIDEVPQEIRARGRLALRAYKKALSEGRTCIKRVPIMLIGQDRSGKTSLAKSLKGERFNPEEDSTVGIDVDPSHFKVSTEIWKPGEKDEQRNVKRACSYEHHAARLIVQNLSEEKSTPKEESLESDQIEHLVPVESVEISVSEDIVSASCARDESMVDSCLQSEEDLYPIPAASVAPNTFSHDSVSNSESGDLLVGSDFISMSQDQTISDQSPADDIQTVPDDVASLVEVFLREDKDLEREEDIYSVLWDFGGQSVYYTTHPLFLTPKAIYLLVNDLSRHLHDKAKSVMKQGMFTKLQDSFRLKTNADYLDFWMSSVASLAIQDESHSKKTKSDLLPELPPVFLVCTHADKPCDEGDPRELDRMVFGHLQTKPYKTHLHDVFIVDNTKSGHELECPEVLRLRQEIRTVAKELPHMKEAVPIKWLKFEKEMQAKKDEGNKWISLEETKEVAWEVCNVSDEEEFRTLLNFLHDQRVLIHFDDTPELSKMVVLDTQWLINVFKEVITIRPFDSKEKKFEELWFRLEKEGVLEEPLLEHVWGPLYRKEDTCQSLIAIMEKFSLLCSWPSSCGSCDKQYLVPSMLMSHPPEEIMELIASAEIPSLFLKFDTGQVPPGLFPRLVLQFLQWCKQECASPEHPQLYHNFVRIYRSEEVNCSVILLCHMSSIEIVVHKGNDGHEVAQCSKSAISSPVNSNHDPFACAVLRQLELMLESMRREFCWLQNMKYEVSFLCPVCCHGGAVSYCRTHLTKGCKQEECLHFWLESELCSEKKIIACTRSAVAKMNRVLVKDFEPWFSPMRNQLTVDNCDGGNLASAEATTEICLPDDVEQSLLSTSCDAKEIVHQLKENLPLNKDVLERPDNDTKKIIRGLAQKAKDLKRLDVFEHLREITPAGTTGPLLPENLPVQHMPITKARDLSIRLAGGDEWMELAEGLGLTPEEIRFLDKRTLNPMEAALSFIAKQRFLSVGELYELLNERDFPLLADLL</sequence>